<dbReference type="InterPro" id="IPR032675">
    <property type="entry name" value="LRR_dom_sf"/>
</dbReference>
<dbReference type="OrthoDB" id="594804at2759"/>
<accession>R0HPB1</accession>
<dbReference type="InterPro" id="IPR055294">
    <property type="entry name" value="FBL60-like"/>
</dbReference>
<dbReference type="AlphaFoldDB" id="R0HPB1"/>
<gene>
    <name evidence="2" type="ORF">CARUB_v10023220mg</name>
</gene>
<dbReference type="PANTHER" id="PTHR31293">
    <property type="entry name" value="RNI-LIKE SUPERFAMILY PROTEIN"/>
    <property type="match status" value="1"/>
</dbReference>
<dbReference type="InterPro" id="IPR001810">
    <property type="entry name" value="F-box_dom"/>
</dbReference>
<keyword evidence="3" id="KW-1185">Reference proteome</keyword>
<evidence type="ECO:0000259" key="1">
    <source>
        <dbReference type="PROSITE" id="PS50181"/>
    </source>
</evidence>
<feature type="domain" description="F-box" evidence="1">
    <location>
        <begin position="1"/>
        <end position="37"/>
    </location>
</feature>
<protein>
    <recommendedName>
        <fullName evidence="1">F-box domain-containing protein</fullName>
    </recommendedName>
</protein>
<dbReference type="Gene3D" id="1.20.1280.50">
    <property type="match status" value="1"/>
</dbReference>
<dbReference type="InterPro" id="IPR055411">
    <property type="entry name" value="LRR_FXL15/At3g58940/PEG3-like"/>
</dbReference>
<dbReference type="InterPro" id="IPR006566">
    <property type="entry name" value="FBD"/>
</dbReference>
<dbReference type="Gene3D" id="3.80.10.10">
    <property type="entry name" value="Ribonuclease Inhibitor"/>
    <property type="match status" value="1"/>
</dbReference>
<reference evidence="3" key="1">
    <citation type="journal article" date="2013" name="Nat. Genet.">
        <title>The Capsella rubella genome and the genomic consequences of rapid mating system evolution.</title>
        <authorList>
            <person name="Slotte T."/>
            <person name="Hazzouri K.M."/>
            <person name="Agren J.A."/>
            <person name="Koenig D."/>
            <person name="Maumus F."/>
            <person name="Guo Y.L."/>
            <person name="Steige K."/>
            <person name="Platts A.E."/>
            <person name="Escobar J.S."/>
            <person name="Newman L.K."/>
            <person name="Wang W."/>
            <person name="Mandakova T."/>
            <person name="Vello E."/>
            <person name="Smith L.M."/>
            <person name="Henz S.R."/>
            <person name="Steffen J."/>
            <person name="Takuno S."/>
            <person name="Brandvain Y."/>
            <person name="Coop G."/>
            <person name="Andolfatto P."/>
            <person name="Hu T.T."/>
            <person name="Blanchette M."/>
            <person name="Clark R.M."/>
            <person name="Quesneville H."/>
            <person name="Nordborg M."/>
            <person name="Gaut B.S."/>
            <person name="Lysak M.A."/>
            <person name="Jenkins J."/>
            <person name="Grimwood J."/>
            <person name="Chapman J."/>
            <person name="Prochnik S."/>
            <person name="Shu S."/>
            <person name="Rokhsar D."/>
            <person name="Schmutz J."/>
            <person name="Weigel D."/>
            <person name="Wright S.I."/>
        </authorList>
    </citation>
    <scope>NUCLEOTIDE SEQUENCE [LARGE SCALE GENOMIC DNA]</scope>
    <source>
        <strain evidence="3">cv. Monte Gargano</strain>
    </source>
</reference>
<evidence type="ECO:0000313" key="3">
    <source>
        <dbReference type="Proteomes" id="UP000029121"/>
    </source>
</evidence>
<dbReference type="PROSITE" id="PS50181">
    <property type="entry name" value="FBOX"/>
    <property type="match status" value="1"/>
</dbReference>
<proteinExistence type="predicted"/>
<dbReference type="SMART" id="SM00256">
    <property type="entry name" value="FBOX"/>
    <property type="match status" value="1"/>
</dbReference>
<dbReference type="InterPro" id="IPR036047">
    <property type="entry name" value="F-box-like_dom_sf"/>
</dbReference>
<dbReference type="EMBL" id="KB870808">
    <property type="protein sequence ID" value="EOA27120.1"/>
    <property type="molecule type" value="Genomic_DNA"/>
</dbReference>
<evidence type="ECO:0000313" key="2">
    <source>
        <dbReference type="EMBL" id="EOA27120.1"/>
    </source>
</evidence>
<name>R0HPB1_9BRAS</name>
<dbReference type="KEGG" id="crb:17890095"/>
<dbReference type="Proteomes" id="UP000029121">
    <property type="component" value="Unassembled WGS sequence"/>
</dbReference>
<dbReference type="SMART" id="SM00579">
    <property type="entry name" value="FBD"/>
    <property type="match status" value="1"/>
</dbReference>
<dbReference type="PANTHER" id="PTHR31293:SF12">
    <property type="entry name" value="RNI-LIKE SUPERFAMILY PROTEIN"/>
    <property type="match status" value="1"/>
</dbReference>
<dbReference type="STRING" id="81985.R0HPB1"/>
<dbReference type="Pfam" id="PF00646">
    <property type="entry name" value="F-box"/>
    <property type="match status" value="1"/>
</dbReference>
<dbReference type="SUPFAM" id="SSF52047">
    <property type="entry name" value="RNI-like"/>
    <property type="match status" value="1"/>
</dbReference>
<organism evidence="2 3">
    <name type="scientific">Capsella rubella</name>
    <dbReference type="NCBI Taxonomy" id="81985"/>
    <lineage>
        <taxon>Eukaryota</taxon>
        <taxon>Viridiplantae</taxon>
        <taxon>Streptophyta</taxon>
        <taxon>Embryophyta</taxon>
        <taxon>Tracheophyta</taxon>
        <taxon>Spermatophyta</taxon>
        <taxon>Magnoliopsida</taxon>
        <taxon>eudicotyledons</taxon>
        <taxon>Gunneridae</taxon>
        <taxon>Pentapetalae</taxon>
        <taxon>rosids</taxon>
        <taxon>malvids</taxon>
        <taxon>Brassicales</taxon>
        <taxon>Brassicaceae</taxon>
        <taxon>Camelineae</taxon>
        <taxon>Capsella</taxon>
    </lineage>
</organism>
<dbReference type="SUPFAM" id="SSF81383">
    <property type="entry name" value="F-box domain"/>
    <property type="match status" value="1"/>
</dbReference>
<sequence>MDKISLLPDEVLGHILSFLPSKQAASTSLLSQRWRDVFVFVPSLDLDYALEASQYQRDKPRDFMDFVESLLNLRGKSPIKKLALKIHLLNQFGIDPSRVHSWICNALERGGLVDLDLFITFRGKLQLVPLLIFKSKTLVKLRLGRGFTLKLSQQDVDLPLLKSLCLDTVDFDGGHDVFETLLSHCPVLEELVLEDQRWKQWCGSLSSPLLKRLRIRFFNIPIISLDVPNLVYLELSCIFGSKYANVNLESLVEARLNLWVEEQRLRELRHGAAHLVSADMMDLITAIRNVKVLHLTSDALELFYFSGQDLPMFDNLICLSITSDKKQGWQILPLLLKNSPNLETLIFKGVEHYMTTKCGDACVCSGSWVSRASCLSSSRVKRLEIWGYQGTMRELNQVRHFLNKLPCLELVEIRPVNNIQVPIDIQYLMKLPRASSNCKIQAII</sequence>
<dbReference type="Pfam" id="PF24758">
    <property type="entry name" value="LRR_At5g56370"/>
    <property type="match status" value="1"/>
</dbReference>